<dbReference type="Gramene" id="Al_scaffold_0002_1712">
    <property type="protein sequence ID" value="Al_scaffold_0002_1712"/>
    <property type="gene ID" value="Al_scaffold_0002_1712"/>
</dbReference>
<protein>
    <submittedName>
        <fullName evidence="2">Predicted protein</fullName>
    </submittedName>
</protein>
<proteinExistence type="predicted"/>
<dbReference type="HOGENOM" id="CLU_1456361_0_0_1"/>
<dbReference type="EMBL" id="GL348714">
    <property type="protein sequence ID" value="EFH65035.1"/>
    <property type="molecule type" value="Genomic_DNA"/>
</dbReference>
<sequence length="186" mass="21443">MVVDDQVCCQLANGSNGFSFLLDIFVGVWLVCLEWALVLLIRFASCILISTHMEVFVMKLKTHEDAITNIKNELAVVELKVQVGGCQYIMFPGRYIYTKRLKDAKRLKSSLRWLNLENFFESFSNDETVGPLIQVPSTFADGFVFTKPAIHMLASSGRRTRRQELKLHRKRFFHESLAMFQSISLW</sequence>
<organism evidence="3">
    <name type="scientific">Arabidopsis lyrata subsp. lyrata</name>
    <name type="common">Lyre-leaved rock-cress</name>
    <dbReference type="NCBI Taxonomy" id="81972"/>
    <lineage>
        <taxon>Eukaryota</taxon>
        <taxon>Viridiplantae</taxon>
        <taxon>Streptophyta</taxon>
        <taxon>Embryophyta</taxon>
        <taxon>Tracheophyta</taxon>
        <taxon>Spermatophyta</taxon>
        <taxon>Magnoliopsida</taxon>
        <taxon>eudicotyledons</taxon>
        <taxon>Gunneridae</taxon>
        <taxon>Pentapetalae</taxon>
        <taxon>rosids</taxon>
        <taxon>malvids</taxon>
        <taxon>Brassicales</taxon>
        <taxon>Brassicaceae</taxon>
        <taxon>Camelineae</taxon>
        <taxon>Arabidopsis</taxon>
    </lineage>
</organism>
<keyword evidence="1" id="KW-0812">Transmembrane</keyword>
<accession>D7KY21</accession>
<gene>
    <name evidence="2" type="ORF">ARALYDRAFT_676562</name>
</gene>
<dbReference type="AlphaFoldDB" id="D7KY21"/>
<reference evidence="3" key="1">
    <citation type="journal article" date="2011" name="Nat. Genet.">
        <title>The Arabidopsis lyrata genome sequence and the basis of rapid genome size change.</title>
        <authorList>
            <person name="Hu T.T."/>
            <person name="Pattyn P."/>
            <person name="Bakker E.G."/>
            <person name="Cao J."/>
            <person name="Cheng J.-F."/>
            <person name="Clark R.M."/>
            <person name="Fahlgren N."/>
            <person name="Fawcett J.A."/>
            <person name="Grimwood J."/>
            <person name="Gundlach H."/>
            <person name="Haberer G."/>
            <person name="Hollister J.D."/>
            <person name="Ossowski S."/>
            <person name="Ottilar R.P."/>
            <person name="Salamov A.A."/>
            <person name="Schneeberger K."/>
            <person name="Spannagl M."/>
            <person name="Wang X."/>
            <person name="Yang L."/>
            <person name="Nasrallah M.E."/>
            <person name="Bergelson J."/>
            <person name="Carrington J.C."/>
            <person name="Gaut B.S."/>
            <person name="Schmutz J."/>
            <person name="Mayer K.F.X."/>
            <person name="Van de Peer Y."/>
            <person name="Grigoriev I.V."/>
            <person name="Nordborg M."/>
            <person name="Weigel D."/>
            <person name="Guo Y.-L."/>
        </authorList>
    </citation>
    <scope>NUCLEOTIDE SEQUENCE [LARGE SCALE GENOMIC DNA]</scope>
    <source>
        <strain evidence="3">cv. MN47</strain>
    </source>
</reference>
<keyword evidence="1" id="KW-0472">Membrane</keyword>
<keyword evidence="3" id="KW-1185">Reference proteome</keyword>
<evidence type="ECO:0000256" key="1">
    <source>
        <dbReference type="SAM" id="Phobius"/>
    </source>
</evidence>
<evidence type="ECO:0000313" key="2">
    <source>
        <dbReference type="EMBL" id="EFH65035.1"/>
    </source>
</evidence>
<evidence type="ECO:0000313" key="3">
    <source>
        <dbReference type="Proteomes" id="UP000008694"/>
    </source>
</evidence>
<dbReference type="Proteomes" id="UP000008694">
    <property type="component" value="Unassembled WGS sequence"/>
</dbReference>
<name>D7KY21_ARALL</name>
<keyword evidence="1" id="KW-1133">Transmembrane helix</keyword>
<feature type="transmembrane region" description="Helical" evidence="1">
    <location>
        <begin position="24"/>
        <end position="49"/>
    </location>
</feature>